<comment type="caution">
    <text evidence="2">The sequence shown here is derived from an EMBL/GenBank/DDBJ whole genome shotgun (WGS) entry which is preliminary data.</text>
</comment>
<dbReference type="AlphaFoldDB" id="F9VRY0"/>
<dbReference type="RefSeq" id="WP_006357537.1">
    <property type="nucleotide sequence ID" value="NZ_BACI01000029.1"/>
</dbReference>
<dbReference type="Gene3D" id="3.10.490.10">
    <property type="entry name" value="Gamma-glutamyl cyclotransferase-like"/>
    <property type="match status" value="1"/>
</dbReference>
<name>F9VRY0_9ACTN</name>
<dbReference type="InterPro" id="IPR036568">
    <property type="entry name" value="GGCT-like_sf"/>
</dbReference>
<evidence type="ECO:0000313" key="3">
    <source>
        <dbReference type="Proteomes" id="UP000003558"/>
    </source>
</evidence>
<dbReference type="SUPFAM" id="SSF110857">
    <property type="entry name" value="Gamma-glutamyl cyclotransferase-like"/>
    <property type="match status" value="1"/>
</dbReference>
<evidence type="ECO:0000313" key="2">
    <source>
        <dbReference type="EMBL" id="GAA11369.1"/>
    </source>
</evidence>
<organism evidence="2 3">
    <name type="scientific">Gordonia alkanivorans NBRC 16433</name>
    <dbReference type="NCBI Taxonomy" id="1027371"/>
    <lineage>
        <taxon>Bacteria</taxon>
        <taxon>Bacillati</taxon>
        <taxon>Actinomycetota</taxon>
        <taxon>Actinomycetes</taxon>
        <taxon>Mycobacteriales</taxon>
        <taxon>Gordoniaceae</taxon>
        <taxon>Gordonia</taxon>
    </lineage>
</organism>
<evidence type="ECO:0000259" key="1">
    <source>
        <dbReference type="Pfam" id="PF21986"/>
    </source>
</evidence>
<feature type="domain" description="Allophanate hydrolase C-terminal" evidence="1">
    <location>
        <begin position="19"/>
        <end position="142"/>
    </location>
</feature>
<accession>F9VRY0</accession>
<proteinExistence type="predicted"/>
<dbReference type="Proteomes" id="UP000003558">
    <property type="component" value="Unassembled WGS sequence"/>
</dbReference>
<reference evidence="2 3" key="1">
    <citation type="submission" date="2011-05" db="EMBL/GenBank/DDBJ databases">
        <title>Whole genome shotgun sequence of Gordonia alkanivorans NBRC 16433.</title>
        <authorList>
            <person name="Hosoyama A."/>
            <person name="Nakamura S."/>
            <person name="Takarada H."/>
            <person name="Tsuchikane K."/>
            <person name="Yamazaki S."/>
            <person name="Fujita N."/>
        </authorList>
    </citation>
    <scope>NUCLEOTIDE SEQUENCE [LARGE SCALE GENOMIC DNA]</scope>
    <source>
        <strain evidence="2 3">NBRC 16433</strain>
    </source>
</reference>
<dbReference type="InterPro" id="IPR053844">
    <property type="entry name" value="AH_C"/>
</dbReference>
<dbReference type="eggNOG" id="COG2105">
    <property type="taxonomic scope" value="Bacteria"/>
</dbReference>
<gene>
    <name evidence="2" type="ORF">GOALK_029_00240</name>
</gene>
<protein>
    <recommendedName>
        <fullName evidence="1">Allophanate hydrolase C-terminal domain-containing protein</fullName>
    </recommendedName>
</protein>
<dbReference type="Pfam" id="PF21986">
    <property type="entry name" value="AH_C"/>
    <property type="match status" value="1"/>
</dbReference>
<dbReference type="STRING" id="1027371.GOALK_029_00240"/>
<sequence>MTDDLTPLGNLMPGPGQTVRMFVNGQAMRGGEIHDAFAGTATFLGEVSTAPDYAFFSCRDEFPGLYPVEVGGWSVPGELYAVDYEVLRSRLLPAEPVELELGVIRLQDGSGALAMKYRDVVLEDPERNGLAVITPGTGWRIHLGSRAQQAVENHAP</sequence>
<dbReference type="EMBL" id="BACI01000029">
    <property type="protein sequence ID" value="GAA11369.1"/>
    <property type="molecule type" value="Genomic_DNA"/>
</dbReference>